<evidence type="ECO:0000256" key="1">
    <source>
        <dbReference type="ARBA" id="ARBA00022679"/>
    </source>
</evidence>
<sequence>MPTFNFPYPKEVRIAVMGDIMIDHYINGSCDRISPEAPVQIVDVKSDTYTLGGAGNVLENLHAFGCTGSIISITGDDDYRTVVEAELDAITPGFIYLAKDANRRTTVKSRVVVNKHQLIRLDKEDKFYCDDVVGNQLFEILKSNINNIDVLILSDYCKGVLSDKLVGDAISLCNERNIITLVDSKNKDLSKYRGATVVKPNRKEAALASGIPIVDNESLEAACKKIAEVTNCETVVVTLSEDGIAAYSNNVLIKKPTKAIDVYDVTGAGDTVVAALAFALANKLPIAEACDFANSAAAIVVAKFGSAVATLQEINNLNWDDTVKK</sequence>
<proteinExistence type="predicted"/>
<evidence type="ECO:0000313" key="5">
    <source>
        <dbReference type="Proteomes" id="UP001500841"/>
    </source>
</evidence>
<dbReference type="InterPro" id="IPR011611">
    <property type="entry name" value="PfkB_dom"/>
</dbReference>
<dbReference type="PROSITE" id="PS00584">
    <property type="entry name" value="PFKB_KINASES_2"/>
    <property type="match status" value="1"/>
</dbReference>
<dbReference type="InterPro" id="IPR029056">
    <property type="entry name" value="Ribokinase-like"/>
</dbReference>
<protein>
    <recommendedName>
        <fullName evidence="3">Carbohydrate kinase PfkB domain-containing protein</fullName>
    </recommendedName>
</protein>
<keyword evidence="5" id="KW-1185">Reference proteome</keyword>
<dbReference type="CDD" id="cd01172">
    <property type="entry name" value="RfaE_like"/>
    <property type="match status" value="1"/>
</dbReference>
<accession>A0ABP7WU43</accession>
<dbReference type="Proteomes" id="UP001500841">
    <property type="component" value="Unassembled WGS sequence"/>
</dbReference>
<dbReference type="PANTHER" id="PTHR46969:SF1">
    <property type="entry name" value="BIFUNCTIONAL PROTEIN HLDE"/>
    <property type="match status" value="1"/>
</dbReference>
<keyword evidence="1" id="KW-0808">Transferase</keyword>
<evidence type="ECO:0000313" key="4">
    <source>
        <dbReference type="EMBL" id="GAA4096871.1"/>
    </source>
</evidence>
<dbReference type="InterPro" id="IPR011913">
    <property type="entry name" value="RfaE_dom_I"/>
</dbReference>
<dbReference type="RefSeq" id="WP_345103615.1">
    <property type="nucleotide sequence ID" value="NZ_BAABCV010000006.1"/>
</dbReference>
<gene>
    <name evidence="4" type="ORF">GCM10022392_20300</name>
</gene>
<evidence type="ECO:0000259" key="3">
    <source>
        <dbReference type="Pfam" id="PF00294"/>
    </source>
</evidence>
<keyword evidence="2" id="KW-0418">Kinase</keyword>
<dbReference type="PANTHER" id="PTHR46969">
    <property type="entry name" value="BIFUNCTIONAL PROTEIN HLDE"/>
    <property type="match status" value="1"/>
</dbReference>
<organism evidence="4 5">
    <name type="scientific">Mucilaginibacter panaciglaebae</name>
    <dbReference type="NCBI Taxonomy" id="502331"/>
    <lineage>
        <taxon>Bacteria</taxon>
        <taxon>Pseudomonadati</taxon>
        <taxon>Bacteroidota</taxon>
        <taxon>Sphingobacteriia</taxon>
        <taxon>Sphingobacteriales</taxon>
        <taxon>Sphingobacteriaceae</taxon>
        <taxon>Mucilaginibacter</taxon>
    </lineage>
</organism>
<dbReference type="Pfam" id="PF00294">
    <property type="entry name" value="PfkB"/>
    <property type="match status" value="1"/>
</dbReference>
<comment type="caution">
    <text evidence="4">The sequence shown here is derived from an EMBL/GenBank/DDBJ whole genome shotgun (WGS) entry which is preliminary data.</text>
</comment>
<name>A0ABP7WU43_9SPHI</name>
<feature type="domain" description="Carbohydrate kinase PfkB" evidence="3">
    <location>
        <begin position="14"/>
        <end position="307"/>
    </location>
</feature>
<dbReference type="Gene3D" id="3.40.1190.20">
    <property type="match status" value="1"/>
</dbReference>
<reference evidence="5" key="1">
    <citation type="journal article" date="2019" name="Int. J. Syst. Evol. Microbiol.">
        <title>The Global Catalogue of Microorganisms (GCM) 10K type strain sequencing project: providing services to taxonomists for standard genome sequencing and annotation.</title>
        <authorList>
            <consortium name="The Broad Institute Genomics Platform"/>
            <consortium name="The Broad Institute Genome Sequencing Center for Infectious Disease"/>
            <person name="Wu L."/>
            <person name="Ma J."/>
        </authorList>
    </citation>
    <scope>NUCLEOTIDE SEQUENCE [LARGE SCALE GENOMIC DNA]</scope>
    <source>
        <strain evidence="5">JCM 17085</strain>
    </source>
</reference>
<dbReference type="SUPFAM" id="SSF53613">
    <property type="entry name" value="Ribokinase-like"/>
    <property type="match status" value="1"/>
</dbReference>
<evidence type="ECO:0000256" key="2">
    <source>
        <dbReference type="ARBA" id="ARBA00022777"/>
    </source>
</evidence>
<dbReference type="InterPro" id="IPR002173">
    <property type="entry name" value="Carboh/pur_kinase_PfkB_CS"/>
</dbReference>
<dbReference type="EMBL" id="BAABCV010000006">
    <property type="protein sequence ID" value="GAA4096871.1"/>
    <property type="molecule type" value="Genomic_DNA"/>
</dbReference>